<gene>
    <name evidence="1" type="ORF">Aconfl_07040</name>
</gene>
<name>A0ABQ6PJI2_9BACT</name>
<evidence type="ECO:0000313" key="1">
    <source>
        <dbReference type="EMBL" id="GMQ28061.1"/>
    </source>
</evidence>
<comment type="caution">
    <text evidence="1">The sequence shown here is derived from an EMBL/GenBank/DDBJ whole genome shotgun (WGS) entry which is preliminary data.</text>
</comment>
<protein>
    <recommendedName>
        <fullName evidence="3">Transcriptional regulator, AbiEi antitoxin, Type IV TA system</fullName>
    </recommendedName>
</protein>
<dbReference type="Pfam" id="PF20217">
    <property type="entry name" value="DUF6577"/>
    <property type="match status" value="1"/>
</dbReference>
<organism evidence="1 2">
    <name type="scientific">Algoriphagus confluentis</name>
    <dbReference type="NCBI Taxonomy" id="1697556"/>
    <lineage>
        <taxon>Bacteria</taxon>
        <taxon>Pseudomonadati</taxon>
        <taxon>Bacteroidota</taxon>
        <taxon>Cytophagia</taxon>
        <taxon>Cytophagales</taxon>
        <taxon>Cyclobacteriaceae</taxon>
        <taxon>Algoriphagus</taxon>
    </lineage>
</organism>
<accession>A0ABQ6PJI2</accession>
<sequence length="240" mass="28091">MKNTELANKLEIYFSGKQEFTTSEVTNALQEYFPGVSDHTLAWRLNQLKKEKLLFQKGRGIYTFKYKPEFSPELSLKAKRTYNKIKAVYTGKLVVWDTDLLKEIAGVELSKHWIFIGLRKEDMDSLFEDLKSSSKPVYIQPDKEIINRYILPQEAAVILTALISETPIVHVGDYHFPSIEGILVNAWFEYEQFLRPFGIEIHQLYENAFAKYNVNKSKLLRYAARRDKRKEINELLKSIE</sequence>
<dbReference type="InterPro" id="IPR046484">
    <property type="entry name" value="DUF6577"/>
</dbReference>
<proteinExistence type="predicted"/>
<dbReference type="Proteomes" id="UP001338309">
    <property type="component" value="Unassembled WGS sequence"/>
</dbReference>
<dbReference type="RefSeq" id="WP_338222857.1">
    <property type="nucleotide sequence ID" value="NZ_BTPD01000002.1"/>
</dbReference>
<evidence type="ECO:0008006" key="3">
    <source>
        <dbReference type="Google" id="ProtNLM"/>
    </source>
</evidence>
<keyword evidence="2" id="KW-1185">Reference proteome</keyword>
<dbReference type="EMBL" id="BTPD01000002">
    <property type="protein sequence ID" value="GMQ28061.1"/>
    <property type="molecule type" value="Genomic_DNA"/>
</dbReference>
<evidence type="ECO:0000313" key="2">
    <source>
        <dbReference type="Proteomes" id="UP001338309"/>
    </source>
</evidence>
<reference evidence="1 2" key="1">
    <citation type="submission" date="2023-08" db="EMBL/GenBank/DDBJ databases">
        <title>Draft genome sequence of Algoriphagus confluentis.</title>
        <authorList>
            <person name="Takatani N."/>
            <person name="Hosokawa M."/>
            <person name="Sawabe T."/>
        </authorList>
    </citation>
    <scope>NUCLEOTIDE SEQUENCE [LARGE SCALE GENOMIC DNA]</scope>
    <source>
        <strain evidence="1 2">NBRC 111222</strain>
    </source>
</reference>